<reference evidence="11" key="1">
    <citation type="submission" date="2017-02" db="EMBL/GenBank/DDBJ databases">
        <authorList>
            <person name="Varghese N."/>
            <person name="Submissions S."/>
        </authorList>
    </citation>
    <scope>NUCLEOTIDE SEQUENCE [LARGE SCALE GENOMIC DNA]</scope>
    <source>
        <strain evidence="11">DSM 23966</strain>
    </source>
</reference>
<keyword evidence="4" id="KW-0732">Signal</keyword>
<evidence type="ECO:0000256" key="7">
    <source>
        <dbReference type="ARBA" id="ARBA00023288"/>
    </source>
</evidence>
<evidence type="ECO:0000256" key="1">
    <source>
        <dbReference type="ARBA" id="ARBA00004635"/>
    </source>
</evidence>
<evidence type="ECO:0000313" key="10">
    <source>
        <dbReference type="EMBL" id="SKB05286.1"/>
    </source>
</evidence>
<comment type="subcellular location">
    <subcellularLocation>
        <location evidence="1">Membrane</location>
        <topology evidence="1">Lipid-anchor</topology>
    </subcellularLocation>
</comment>
<protein>
    <submittedName>
        <fullName evidence="10">Spore germination protein KC</fullName>
    </submittedName>
</protein>
<dbReference type="Pfam" id="PF05504">
    <property type="entry name" value="Spore_GerAC"/>
    <property type="match status" value="1"/>
</dbReference>
<proteinExistence type="inferred from homology"/>
<dbReference type="PANTHER" id="PTHR35789">
    <property type="entry name" value="SPORE GERMINATION PROTEIN B3"/>
    <property type="match status" value="1"/>
</dbReference>
<evidence type="ECO:0000313" key="11">
    <source>
        <dbReference type="Proteomes" id="UP000190042"/>
    </source>
</evidence>
<dbReference type="PANTHER" id="PTHR35789:SF1">
    <property type="entry name" value="SPORE GERMINATION PROTEIN B3"/>
    <property type="match status" value="1"/>
</dbReference>
<keyword evidence="5" id="KW-0472">Membrane</keyword>
<organism evidence="10 11">
    <name type="scientific">Sporosarcina newyorkensis</name>
    <dbReference type="NCBI Taxonomy" id="759851"/>
    <lineage>
        <taxon>Bacteria</taxon>
        <taxon>Bacillati</taxon>
        <taxon>Bacillota</taxon>
        <taxon>Bacilli</taxon>
        <taxon>Bacillales</taxon>
        <taxon>Caryophanaceae</taxon>
        <taxon>Sporosarcina</taxon>
    </lineage>
</organism>
<dbReference type="EMBL" id="FUYJ01000009">
    <property type="protein sequence ID" value="SKB05286.1"/>
    <property type="molecule type" value="Genomic_DNA"/>
</dbReference>
<dbReference type="Gene3D" id="3.30.300.210">
    <property type="entry name" value="Nutrient germinant receptor protein C, domain 3"/>
    <property type="match status" value="1"/>
</dbReference>
<keyword evidence="3" id="KW-0309">Germination</keyword>
<keyword evidence="6" id="KW-0564">Palmitate</keyword>
<evidence type="ECO:0000259" key="8">
    <source>
        <dbReference type="Pfam" id="PF05504"/>
    </source>
</evidence>
<dbReference type="InterPro" id="IPR008844">
    <property type="entry name" value="Spore_GerAC-like"/>
</dbReference>
<sequence>MKYRRSSVKDILLTFLLIGTVILQSGCAFKDIDKRLFVSAIGVDPSENMENGYKVTLKIALPYGAIKESTQPSYAYLSQEGETIGESIRMLETHVDKVLELGHMKVIVINEELLSGSLRPFMDFFTRRGDIQLIAYVAAARPSAEKVLKTEPKTEAPASVSLFNYFGDSGTESPYIITTYLFQLRRDYIMEGISPVLPVITTNGDHEELIVNKSLVIGGENESASLDNIETKYYNSLFKDANGFSYKTEQGKMRLLLNFDRIKMKYKIITKNGVPQAIDMKVTMAGEVGESEQRLSLSKLDKYDKMAEEEIKKKILHLLKDMQEKKLDPFGFGLRYRSTRLQKDGLYETWKEAYPELEFRVSVDVKLMSMGTNQ</sequence>
<dbReference type="InterPro" id="IPR038501">
    <property type="entry name" value="Spore_GerAC_C_sf"/>
</dbReference>
<dbReference type="InterPro" id="IPR046953">
    <property type="entry name" value="Spore_GerAC-like_C"/>
</dbReference>
<keyword evidence="7" id="KW-0449">Lipoprotein</keyword>
<dbReference type="GO" id="GO:0009847">
    <property type="term" value="P:spore germination"/>
    <property type="evidence" value="ECO:0007669"/>
    <property type="project" value="InterPro"/>
</dbReference>
<dbReference type="GO" id="GO:0016020">
    <property type="term" value="C:membrane"/>
    <property type="evidence" value="ECO:0007669"/>
    <property type="project" value="UniProtKB-SubCell"/>
</dbReference>
<evidence type="ECO:0000256" key="4">
    <source>
        <dbReference type="ARBA" id="ARBA00022729"/>
    </source>
</evidence>
<comment type="similarity">
    <text evidence="2">Belongs to the GerABKC lipoprotein family.</text>
</comment>
<dbReference type="Pfam" id="PF25198">
    <property type="entry name" value="Spore_GerAC_N"/>
    <property type="match status" value="1"/>
</dbReference>
<dbReference type="NCBIfam" id="TIGR02887">
    <property type="entry name" value="spore_ger_x_C"/>
    <property type="match status" value="1"/>
</dbReference>
<evidence type="ECO:0000256" key="2">
    <source>
        <dbReference type="ARBA" id="ARBA00007886"/>
    </source>
</evidence>
<keyword evidence="11" id="KW-1185">Reference proteome</keyword>
<accession>A0A1T4YU88</accession>
<feature type="domain" description="Spore germination protein N-terminal" evidence="9">
    <location>
        <begin position="30"/>
        <end position="201"/>
    </location>
</feature>
<dbReference type="Proteomes" id="UP000190042">
    <property type="component" value="Unassembled WGS sequence"/>
</dbReference>
<gene>
    <name evidence="10" type="ORF">SAMN04244570_3605</name>
</gene>
<dbReference type="InterPro" id="IPR057336">
    <property type="entry name" value="GerAC_N"/>
</dbReference>
<evidence type="ECO:0000256" key="6">
    <source>
        <dbReference type="ARBA" id="ARBA00023139"/>
    </source>
</evidence>
<evidence type="ECO:0000256" key="3">
    <source>
        <dbReference type="ARBA" id="ARBA00022544"/>
    </source>
</evidence>
<evidence type="ECO:0000256" key="5">
    <source>
        <dbReference type="ARBA" id="ARBA00023136"/>
    </source>
</evidence>
<feature type="domain" description="Spore germination GerAC-like C-terminal" evidence="8">
    <location>
        <begin position="223"/>
        <end position="371"/>
    </location>
</feature>
<name>A0A1T4YU88_9BACL</name>
<dbReference type="RefSeq" id="WP_176132607.1">
    <property type="nucleotide sequence ID" value="NZ_FUYJ01000009.1"/>
</dbReference>
<evidence type="ECO:0000259" key="9">
    <source>
        <dbReference type="Pfam" id="PF25198"/>
    </source>
</evidence>
<dbReference type="AlphaFoldDB" id="A0A1T4YU88"/>